<dbReference type="Proteomes" id="UP000823561">
    <property type="component" value="Chromosome 18"/>
</dbReference>
<dbReference type="EMBL" id="JADWDJ010000018">
    <property type="protein sequence ID" value="KAG5266752.1"/>
    <property type="molecule type" value="Genomic_DNA"/>
</dbReference>
<comment type="caution">
    <text evidence="1">The sequence shown here is derived from an EMBL/GenBank/DDBJ whole genome shotgun (WGS) entry which is preliminary data.</text>
</comment>
<name>A0AAV6G085_9TELE</name>
<keyword evidence="2" id="KW-1185">Reference proteome</keyword>
<dbReference type="AlphaFoldDB" id="A0AAV6G085"/>
<evidence type="ECO:0000313" key="2">
    <source>
        <dbReference type="Proteomes" id="UP000823561"/>
    </source>
</evidence>
<accession>A0AAV6G085</accession>
<sequence length="144" mass="15719">MPWHLWWKHASQCHNLTTPTTQAHHILTRHRRGVKAAVVRVFGVKKEDLGYSMARKLFLAIVVFLVVGALVGESSAEDGVILSELPSAPAEALEDVAHEGLLRVKRGWGKRWKRFRKKAKKVLKGAATAVLTNAAGNAAIAALG</sequence>
<organism evidence="1 2">
    <name type="scientific">Alosa alosa</name>
    <name type="common">allis shad</name>
    <dbReference type="NCBI Taxonomy" id="278164"/>
    <lineage>
        <taxon>Eukaryota</taxon>
        <taxon>Metazoa</taxon>
        <taxon>Chordata</taxon>
        <taxon>Craniata</taxon>
        <taxon>Vertebrata</taxon>
        <taxon>Euteleostomi</taxon>
        <taxon>Actinopterygii</taxon>
        <taxon>Neopterygii</taxon>
        <taxon>Teleostei</taxon>
        <taxon>Clupei</taxon>
        <taxon>Clupeiformes</taxon>
        <taxon>Clupeoidei</taxon>
        <taxon>Clupeidae</taxon>
        <taxon>Alosa</taxon>
    </lineage>
</organism>
<reference evidence="1" key="1">
    <citation type="submission" date="2020-10" db="EMBL/GenBank/DDBJ databases">
        <title>Chromosome-scale genome assembly of the Allis shad, Alosa alosa.</title>
        <authorList>
            <person name="Margot Z."/>
            <person name="Christophe K."/>
            <person name="Cabau C."/>
            <person name="Louis A."/>
            <person name="Berthelot C."/>
            <person name="Parey E."/>
            <person name="Roest Crollius H."/>
            <person name="Montfort J."/>
            <person name="Robinson-Rechavi M."/>
            <person name="Bucao C."/>
            <person name="Bouchez O."/>
            <person name="Gislard M."/>
            <person name="Lluch J."/>
            <person name="Milhes M."/>
            <person name="Lampietro C."/>
            <person name="Lopez Roques C."/>
            <person name="Donnadieu C."/>
            <person name="Braasch I."/>
            <person name="Desvignes T."/>
            <person name="Postlethwait J."/>
            <person name="Bobe J."/>
            <person name="Guiguen Y."/>
        </authorList>
    </citation>
    <scope>NUCLEOTIDE SEQUENCE</scope>
    <source>
        <strain evidence="1">M-15738</strain>
        <tissue evidence="1">Blood</tissue>
    </source>
</reference>
<proteinExistence type="predicted"/>
<evidence type="ECO:0000313" key="1">
    <source>
        <dbReference type="EMBL" id="KAG5266752.1"/>
    </source>
</evidence>
<protein>
    <submittedName>
        <fullName evidence="1">Uncharacterized protein</fullName>
    </submittedName>
</protein>
<gene>
    <name evidence="1" type="ORF">AALO_G00235810</name>
</gene>